<dbReference type="eggNOG" id="ENOG5033U5T">
    <property type="taxonomic scope" value="Bacteria"/>
</dbReference>
<dbReference type="HOGENOM" id="CLU_737530_0_0_11"/>
<keyword evidence="2" id="KW-0472">Membrane</keyword>
<dbReference type="STRING" id="1003195.SCATT_12230"/>
<organism evidence="3 4">
    <name type="scientific">Streptantibioticus cattleyicolor (strain ATCC 35852 / DSM 46488 / JCM 4925 / NBRC 14057 / NRRL 8057)</name>
    <name type="common">Streptomyces cattleya</name>
    <dbReference type="NCBI Taxonomy" id="1003195"/>
    <lineage>
        <taxon>Bacteria</taxon>
        <taxon>Bacillati</taxon>
        <taxon>Actinomycetota</taxon>
        <taxon>Actinomycetes</taxon>
        <taxon>Kitasatosporales</taxon>
        <taxon>Streptomycetaceae</taxon>
        <taxon>Streptantibioticus</taxon>
    </lineage>
</organism>
<evidence type="ECO:0000313" key="4">
    <source>
        <dbReference type="Proteomes" id="UP000007842"/>
    </source>
</evidence>
<dbReference type="KEGG" id="scy:SCATT_12230"/>
<protein>
    <submittedName>
        <fullName evidence="3">Uncharacterized protein</fullName>
    </submittedName>
</protein>
<dbReference type="PATRIC" id="fig|1003195.29.peg.1230"/>
<name>G8WRL7_STREN</name>
<proteinExistence type="predicted"/>
<keyword evidence="2" id="KW-1133">Transmembrane helix</keyword>
<accession>G8WRL7</accession>
<feature type="transmembrane region" description="Helical" evidence="2">
    <location>
        <begin position="6"/>
        <end position="23"/>
    </location>
</feature>
<evidence type="ECO:0000256" key="1">
    <source>
        <dbReference type="SAM" id="MobiDB-lite"/>
    </source>
</evidence>
<dbReference type="Proteomes" id="UP000007842">
    <property type="component" value="Chromosome"/>
</dbReference>
<dbReference type="EMBL" id="CP003219">
    <property type="protein sequence ID" value="AEW93594.1"/>
    <property type="molecule type" value="Genomic_DNA"/>
</dbReference>
<feature type="region of interest" description="Disordered" evidence="1">
    <location>
        <begin position="86"/>
        <end position="129"/>
    </location>
</feature>
<dbReference type="AlphaFoldDB" id="G8WRL7"/>
<sequence length="375" mass="38406">MGYALLYIAFGIVALWLLGEVLLQHKARLRWRLCAFAGFLGVVAGVVIPSVLVICLGAVAFATGQTFVTLSYRRGFTSGWALGGRPGASRRRRAGGRGGRGAAAVESSGTGDGGGRRGGGRRRKGGRGAAVAGAAGAAAAAATAATVEATADDPEATAVGGFEPYDGGEPDGYPADPGQPHPQPWADPSEPVGYPGYDDAYEPDVFGNTTPYPDYADQPYPPAPPADPYTPPTPPGGIWTPPSPRPPPSRGALRPVRVVSPGVAAGEAWRSEVWSGAGRRVDCVPRRRDRPARCRPGPVAGLRSPRRVRGRGRFRAEASSRRVGVPCPARSAGAADGTVAGSGCPRRRRAGVRGGAAVVMGGCGSAGVVTGLATW</sequence>
<feature type="compositionally biased region" description="Pro residues" evidence="1">
    <location>
        <begin position="219"/>
        <end position="249"/>
    </location>
</feature>
<reference evidence="4" key="1">
    <citation type="submission" date="2011-12" db="EMBL/GenBank/DDBJ databases">
        <title>Complete genome sequence of Streptomyces cattleya strain DSM 46488.</title>
        <authorList>
            <person name="Ou H.-Y."/>
            <person name="Li P."/>
            <person name="Zhao C."/>
            <person name="O'Hagan D."/>
            <person name="Deng Z."/>
        </authorList>
    </citation>
    <scope>NUCLEOTIDE SEQUENCE [LARGE SCALE GENOMIC DNA]</scope>
    <source>
        <strain evidence="4">ATCC 35852 / DSM 46488 / JCM 4925 / NBRC 14057 / NRRL 8057</strain>
    </source>
</reference>
<feature type="transmembrane region" description="Helical" evidence="2">
    <location>
        <begin position="35"/>
        <end position="62"/>
    </location>
</feature>
<dbReference type="RefSeq" id="WP_014627553.1">
    <property type="nucleotide sequence ID" value="NC_017586.1"/>
</dbReference>
<evidence type="ECO:0000256" key="2">
    <source>
        <dbReference type="SAM" id="Phobius"/>
    </source>
</evidence>
<feature type="region of interest" description="Disordered" evidence="1">
    <location>
        <begin position="146"/>
        <end position="254"/>
    </location>
</feature>
<keyword evidence="2" id="KW-0812">Transmembrane</keyword>
<keyword evidence="4" id="KW-1185">Reference proteome</keyword>
<evidence type="ECO:0000313" key="3">
    <source>
        <dbReference type="EMBL" id="AEW93594.1"/>
    </source>
</evidence>
<gene>
    <name evidence="3" type="ordered locus">SCATT_12230</name>
</gene>